<dbReference type="OrthoDB" id="5929at2157"/>
<evidence type="ECO:0000313" key="2">
    <source>
        <dbReference type="Proteomes" id="UP000008037"/>
    </source>
</evidence>
<dbReference type="BioCyc" id="CNIT1237085:G1324-759-MONOMER"/>
<keyword evidence="2" id="KW-1185">Reference proteome</keyword>
<proteinExistence type="predicted"/>
<evidence type="ECO:0000313" key="1">
    <source>
        <dbReference type="EMBL" id="AFU57703.1"/>
    </source>
</evidence>
<sequence>MSSEYRFTDGNLIVLYAVHKGRSADGGLPDYIQERVKLGLETYSMVMRSRPDKHKTMVMIVGEQEPAEKVKEALVQGGVKPDIIAIDTDSQNMAQTIDRIAGMIKSKPNPPFVYFVGSVWLHDIFDSTVVSKLKGYRIQFYGALDHRPVDEVEKEKALDVPKKGIEYYKQKAKNKAVDVLLNIIFPD</sequence>
<dbReference type="Proteomes" id="UP000008037">
    <property type="component" value="Chromosome"/>
</dbReference>
<dbReference type="KEGG" id="nga:Ngar_c07610"/>
<dbReference type="EMBL" id="CP002408">
    <property type="protein sequence ID" value="AFU57703.1"/>
    <property type="molecule type" value="Genomic_DNA"/>
</dbReference>
<dbReference type="InParanoid" id="K0IFW4"/>
<accession>K0IFW4</accession>
<protein>
    <submittedName>
        <fullName evidence="1">Uncharacterized protein</fullName>
    </submittedName>
</protein>
<dbReference type="HOGENOM" id="CLU_1451454_0_0_2"/>
<dbReference type="STRING" id="1237085.Ngar_c07610"/>
<organism evidence="1 2">
    <name type="scientific">Nitrososphaera gargensis (strain Ga9.2)</name>
    <dbReference type="NCBI Taxonomy" id="1237085"/>
    <lineage>
        <taxon>Archaea</taxon>
        <taxon>Nitrososphaerota</taxon>
        <taxon>Nitrososphaeria</taxon>
        <taxon>Nitrososphaerales</taxon>
        <taxon>Nitrososphaeraceae</taxon>
        <taxon>Nitrososphaera</taxon>
    </lineage>
</organism>
<dbReference type="GeneID" id="13795156"/>
<gene>
    <name evidence="1" type="ordered locus">Ngar_c07610</name>
</gene>
<reference evidence="1 2" key="1">
    <citation type="journal article" date="2012" name="Environ. Microbiol.">
        <title>The genome of the ammonia-oxidizing Candidatus Nitrososphaera gargensis: insights into metabolic versatility and environmental adaptations.</title>
        <authorList>
            <person name="Spang A."/>
            <person name="Poehlein A."/>
            <person name="Offre P."/>
            <person name="Zumbragel S."/>
            <person name="Haider S."/>
            <person name="Rychlik N."/>
            <person name="Nowka B."/>
            <person name="Schmeisser C."/>
            <person name="Lebedeva E.V."/>
            <person name="Rattei T."/>
            <person name="Bohm C."/>
            <person name="Schmid M."/>
            <person name="Galushko A."/>
            <person name="Hatzenpichler R."/>
            <person name="Weinmaier T."/>
            <person name="Daniel R."/>
            <person name="Schleper C."/>
            <person name="Spieck E."/>
            <person name="Streit W."/>
            <person name="Wagner M."/>
        </authorList>
    </citation>
    <scope>NUCLEOTIDE SEQUENCE [LARGE SCALE GENOMIC DNA]</scope>
    <source>
        <strain evidence="2">Ga9.2</strain>
    </source>
</reference>
<name>K0IFW4_NITGG</name>
<dbReference type="RefSeq" id="WP_015018248.1">
    <property type="nucleotide sequence ID" value="NC_018719.1"/>
</dbReference>
<dbReference type="AlphaFoldDB" id="K0IFW4"/>